<name>A0A211ZRJ4_9PROT</name>
<dbReference type="PANTHER" id="PTHR43427">
    <property type="entry name" value="CHLORIDE CHANNEL PROTEIN CLC-E"/>
    <property type="match status" value="1"/>
</dbReference>
<dbReference type="AlphaFoldDB" id="A0A211ZRJ4"/>
<proteinExistence type="predicted"/>
<dbReference type="InterPro" id="IPR001807">
    <property type="entry name" value="ClC"/>
</dbReference>
<dbReference type="RefSeq" id="WP_088150573.1">
    <property type="nucleotide sequence ID" value="NZ_NHON01000011.1"/>
</dbReference>
<organism evidence="11 12">
    <name type="scientific">Inquilinus limosus</name>
    <dbReference type="NCBI Taxonomy" id="171674"/>
    <lineage>
        <taxon>Bacteria</taxon>
        <taxon>Pseudomonadati</taxon>
        <taxon>Pseudomonadota</taxon>
        <taxon>Alphaproteobacteria</taxon>
        <taxon>Rhodospirillales</taxon>
        <taxon>Rhodospirillaceae</taxon>
        <taxon>Inquilinus</taxon>
    </lineage>
</organism>
<reference evidence="12" key="1">
    <citation type="submission" date="2017-05" db="EMBL/GenBank/DDBJ databases">
        <authorList>
            <person name="Macchi M."/>
            <person name="Festa S."/>
            <person name="Coppotelli B.M."/>
            <person name="Morelli I.S."/>
        </authorList>
    </citation>
    <scope>NUCLEOTIDE SEQUENCE [LARGE SCALE GENOMIC DNA]</scope>
    <source>
        <strain evidence="12">I</strain>
    </source>
</reference>
<feature type="transmembrane region" description="Helical" evidence="10">
    <location>
        <begin position="29"/>
        <end position="46"/>
    </location>
</feature>
<keyword evidence="6 10" id="KW-0472">Membrane</keyword>
<gene>
    <name evidence="11" type="ORF">BWR60_08525</name>
</gene>
<dbReference type="OrthoDB" id="9767361at2"/>
<keyword evidence="2" id="KW-0813">Transport</keyword>
<feature type="transmembrane region" description="Helical" evidence="10">
    <location>
        <begin position="66"/>
        <end position="83"/>
    </location>
</feature>
<dbReference type="Pfam" id="PF00654">
    <property type="entry name" value="Voltage_CLC"/>
    <property type="match status" value="1"/>
</dbReference>
<keyword evidence="4 10" id="KW-1133">Transmembrane helix</keyword>
<evidence type="ECO:0000256" key="10">
    <source>
        <dbReference type="SAM" id="Phobius"/>
    </source>
</evidence>
<keyword evidence="9" id="KW-0407">Ion channel</keyword>
<evidence type="ECO:0000256" key="1">
    <source>
        <dbReference type="ARBA" id="ARBA00004141"/>
    </source>
</evidence>
<keyword evidence="12" id="KW-1185">Reference proteome</keyword>
<evidence type="ECO:0000313" key="11">
    <source>
        <dbReference type="EMBL" id="OWJ67717.1"/>
    </source>
</evidence>
<dbReference type="Gene3D" id="1.10.3080.10">
    <property type="entry name" value="Clc chloride channel"/>
    <property type="match status" value="1"/>
</dbReference>
<dbReference type="PANTHER" id="PTHR43427:SF6">
    <property type="entry name" value="CHLORIDE CHANNEL PROTEIN CLC-E"/>
    <property type="match status" value="1"/>
</dbReference>
<comment type="caution">
    <text evidence="11">The sequence shown here is derived from an EMBL/GenBank/DDBJ whole genome shotgun (WGS) entry which is preliminary data.</text>
</comment>
<comment type="subcellular location">
    <subcellularLocation>
        <location evidence="1">Membrane</location>
        <topology evidence="1">Multi-pass membrane protein</topology>
    </subcellularLocation>
</comment>
<evidence type="ECO:0000313" key="12">
    <source>
        <dbReference type="Proteomes" id="UP000196655"/>
    </source>
</evidence>
<dbReference type="EMBL" id="NHON01000011">
    <property type="protein sequence ID" value="OWJ67717.1"/>
    <property type="molecule type" value="Genomic_DNA"/>
</dbReference>
<feature type="transmembrane region" description="Helical" evidence="10">
    <location>
        <begin position="231"/>
        <end position="253"/>
    </location>
</feature>
<evidence type="ECO:0000256" key="2">
    <source>
        <dbReference type="ARBA" id="ARBA00022448"/>
    </source>
</evidence>
<dbReference type="STRING" id="1122125.GCA_000423185_03325"/>
<accession>A0A211ZRJ4</accession>
<dbReference type="CDD" id="cd01034">
    <property type="entry name" value="EriC_like"/>
    <property type="match status" value="1"/>
</dbReference>
<evidence type="ECO:0000256" key="4">
    <source>
        <dbReference type="ARBA" id="ARBA00022989"/>
    </source>
</evidence>
<feature type="transmembrane region" description="Helical" evidence="10">
    <location>
        <begin position="400"/>
        <end position="418"/>
    </location>
</feature>
<dbReference type="InterPro" id="IPR050368">
    <property type="entry name" value="ClC-type_chloride_channel"/>
</dbReference>
<dbReference type="GO" id="GO:0005254">
    <property type="term" value="F:chloride channel activity"/>
    <property type="evidence" value="ECO:0007669"/>
    <property type="project" value="UniProtKB-KW"/>
</dbReference>
<dbReference type="InterPro" id="IPR014743">
    <property type="entry name" value="Cl-channel_core"/>
</dbReference>
<sequence>MMHPAGGAAPDLTPRTLRRLLSPPRLRRLLRFGVGGLLVGCMAVAFAEAADGAQSLFAWITDGRLWLAPILGALGFGISALAAQRLFPAAPGSGIPQCIAAMRRPLELVPSQLNARTGIGKIALCLFGLACGASIGREGPTVQVGAVILASLTANATPARLRRVITAGGAAGLAGAFNTPLAGIVFALEELAAGFDIRNRMAVLAAIFLSSAVAIAVLGDYTYFGRHPLDFTVVAIPVFLLVAVLAGILGGLFGRCVLALTRLLPRLFARFGRWSVLAAAASCGLLAGLIGLAAGGATFGTGYEPTRLALEGGHALAWWFFPAKFAATALASSAGIPGGLFAPSLSVGAGFGAIFAPLVGPDLVPSLMLVGMAAYLTGVTHSPVTALVLLAEMTGESRGLAILIPSVGLAWLGSRLVLRHGLYHLLAERILARAGWNPSATT</sequence>
<keyword evidence="7" id="KW-0869">Chloride channel</keyword>
<protein>
    <recommendedName>
        <fullName evidence="13">Chloride channel protein</fullName>
    </recommendedName>
</protein>
<dbReference type="PRINTS" id="PR00762">
    <property type="entry name" value="CLCHANNEL"/>
</dbReference>
<evidence type="ECO:0000256" key="9">
    <source>
        <dbReference type="ARBA" id="ARBA00023303"/>
    </source>
</evidence>
<evidence type="ECO:0000256" key="3">
    <source>
        <dbReference type="ARBA" id="ARBA00022692"/>
    </source>
</evidence>
<dbReference type="SUPFAM" id="SSF81340">
    <property type="entry name" value="Clc chloride channel"/>
    <property type="match status" value="1"/>
</dbReference>
<keyword evidence="8" id="KW-0868">Chloride</keyword>
<dbReference type="Proteomes" id="UP000196655">
    <property type="component" value="Unassembled WGS sequence"/>
</dbReference>
<feature type="transmembrane region" description="Helical" evidence="10">
    <location>
        <begin position="274"/>
        <end position="295"/>
    </location>
</feature>
<evidence type="ECO:0000256" key="6">
    <source>
        <dbReference type="ARBA" id="ARBA00023136"/>
    </source>
</evidence>
<feature type="transmembrane region" description="Helical" evidence="10">
    <location>
        <begin position="315"/>
        <end position="333"/>
    </location>
</feature>
<evidence type="ECO:0000256" key="7">
    <source>
        <dbReference type="ARBA" id="ARBA00023173"/>
    </source>
</evidence>
<feature type="transmembrane region" description="Helical" evidence="10">
    <location>
        <begin position="366"/>
        <end position="391"/>
    </location>
</feature>
<evidence type="ECO:0000256" key="8">
    <source>
        <dbReference type="ARBA" id="ARBA00023214"/>
    </source>
</evidence>
<evidence type="ECO:0008006" key="13">
    <source>
        <dbReference type="Google" id="ProtNLM"/>
    </source>
</evidence>
<dbReference type="GO" id="GO:0034707">
    <property type="term" value="C:chloride channel complex"/>
    <property type="evidence" value="ECO:0007669"/>
    <property type="project" value="UniProtKB-KW"/>
</dbReference>
<keyword evidence="5" id="KW-0406">Ion transport</keyword>
<feature type="transmembrane region" description="Helical" evidence="10">
    <location>
        <begin position="340"/>
        <end position="360"/>
    </location>
</feature>
<evidence type="ECO:0000256" key="5">
    <source>
        <dbReference type="ARBA" id="ARBA00023065"/>
    </source>
</evidence>
<feature type="transmembrane region" description="Helical" evidence="10">
    <location>
        <begin position="201"/>
        <end position="219"/>
    </location>
</feature>
<keyword evidence="3 10" id="KW-0812">Transmembrane</keyword>